<dbReference type="InterPro" id="IPR007074">
    <property type="entry name" value="LicD/FKTN/FKRP_NTP_transf"/>
</dbReference>
<dbReference type="Proteomes" id="UP000501982">
    <property type="component" value="Chromosome"/>
</dbReference>
<gene>
    <name evidence="3" type="ORF">HHO38_00280</name>
</gene>
<dbReference type="PANTHER" id="PTHR43404:SF2">
    <property type="entry name" value="LIPOPOLYSACCHARIDE CHOLINEPHOSPHOTRANSFERASE LICD"/>
    <property type="match status" value="1"/>
</dbReference>
<feature type="domain" description="LicD/FKTN/FKRP nucleotidyltransferase" evidence="2">
    <location>
        <begin position="43"/>
        <end position="271"/>
    </location>
</feature>
<name>A0A7L5E5T4_PARDI</name>
<dbReference type="AlphaFoldDB" id="A0A7L5E5T4"/>
<dbReference type="RefSeq" id="WP_122145201.1">
    <property type="nucleotide sequence ID" value="NZ_CAXVLJ010000007.1"/>
</dbReference>
<dbReference type="EMBL" id="CP051672">
    <property type="protein sequence ID" value="QJE26866.1"/>
    <property type="molecule type" value="Genomic_DNA"/>
</dbReference>
<keyword evidence="1" id="KW-1133">Transmembrane helix</keyword>
<dbReference type="GO" id="GO:0009100">
    <property type="term" value="P:glycoprotein metabolic process"/>
    <property type="evidence" value="ECO:0007669"/>
    <property type="project" value="UniProtKB-ARBA"/>
</dbReference>
<evidence type="ECO:0000313" key="4">
    <source>
        <dbReference type="Proteomes" id="UP000501982"/>
    </source>
</evidence>
<sequence>MKLLNYLNDSTRNDDKCHVLTDEEAKKLKRCLLSIYKDIVRVCEKYGLICMLGGGSALGAVRHKGFIPWDDDMDLIMPRRDYERFISFFDKELGNEYKIASPYSRNSNYFVQVIKKNTFVRSLNETEGGGVRIDIFPIDVAPRSAVSRYIRHYLSIVCRGIRFSAKAYKTKDDDFKRVMRRKLVSSLMYWSIMLIGFIVSWIPVNYWCKLFDRIVSKKCVSEYSTIAHGRNLYMGELLKTNVFFPPSKGEFEGMEIFLPNYPDVYLRNLYGDRYMELPPVEKRETHGFFEFDIPDEY</sequence>
<keyword evidence="1" id="KW-0472">Membrane</keyword>
<dbReference type="PANTHER" id="PTHR43404">
    <property type="entry name" value="LIPOPOLYSACCHARIDE CHOLINEPHOSPHOTRANSFERASE LICD"/>
    <property type="match status" value="1"/>
</dbReference>
<dbReference type="Pfam" id="PF04991">
    <property type="entry name" value="LicD"/>
    <property type="match status" value="1"/>
</dbReference>
<evidence type="ECO:0000313" key="3">
    <source>
        <dbReference type="EMBL" id="QJE26866.1"/>
    </source>
</evidence>
<dbReference type="InterPro" id="IPR052942">
    <property type="entry name" value="LPS_cholinephosphotransferase"/>
</dbReference>
<accession>A0A7L5E5T4</accession>
<keyword evidence="1" id="KW-0812">Transmembrane</keyword>
<protein>
    <submittedName>
        <fullName evidence="3">LicD family protein</fullName>
    </submittedName>
</protein>
<evidence type="ECO:0000256" key="1">
    <source>
        <dbReference type="SAM" id="Phobius"/>
    </source>
</evidence>
<organism evidence="3 4">
    <name type="scientific">Parabacteroides distasonis</name>
    <dbReference type="NCBI Taxonomy" id="823"/>
    <lineage>
        <taxon>Bacteria</taxon>
        <taxon>Pseudomonadati</taxon>
        <taxon>Bacteroidota</taxon>
        <taxon>Bacteroidia</taxon>
        <taxon>Bacteroidales</taxon>
        <taxon>Tannerellaceae</taxon>
        <taxon>Parabacteroides</taxon>
    </lineage>
</organism>
<evidence type="ECO:0000259" key="2">
    <source>
        <dbReference type="Pfam" id="PF04991"/>
    </source>
</evidence>
<reference evidence="3 4" key="1">
    <citation type="submission" date="2020-04" db="EMBL/GenBank/DDBJ databases">
        <title>Complete Genomes and Methylome analysis of CBBP consortium that reverse antibiotic-induced susceptibility to vancomycin-resistant Enterococcus faecium infection.</title>
        <authorList>
            <person name="Fomenkov A."/>
            <person name="Zhang Z."/>
            <person name="Pamer E."/>
            <person name="Roberts R.J."/>
        </authorList>
    </citation>
    <scope>NUCLEOTIDE SEQUENCE [LARGE SCALE GENOMIC DNA]</scope>
    <source>
        <strain evidence="4">CBBP</strain>
    </source>
</reference>
<proteinExistence type="predicted"/>
<feature type="transmembrane region" description="Helical" evidence="1">
    <location>
        <begin position="187"/>
        <end position="207"/>
    </location>
</feature>